<dbReference type="EMBL" id="JACXXP010000031">
    <property type="protein sequence ID" value="MBD3906416.1"/>
    <property type="molecule type" value="Genomic_DNA"/>
</dbReference>
<dbReference type="PANTHER" id="PTHR32305">
    <property type="match status" value="1"/>
</dbReference>
<dbReference type="Proteomes" id="UP000603715">
    <property type="component" value="Unassembled WGS sequence"/>
</dbReference>
<dbReference type="RefSeq" id="WP_191180831.1">
    <property type="nucleotide sequence ID" value="NZ_JACXXP010000031.1"/>
</dbReference>
<reference evidence="3" key="2">
    <citation type="submission" date="2023-07" db="EMBL/GenBank/DDBJ databases">
        <title>Description of novel Chryseobacterium sp. strain C-2.</title>
        <authorList>
            <person name="Saticioglu I.B."/>
        </authorList>
    </citation>
    <scope>NUCLEOTIDE SEQUENCE [LARGE SCALE GENOMIC DNA]</scope>
    <source>
        <strain evidence="3">C-2</strain>
    </source>
</reference>
<proteinExistence type="predicted"/>
<name>A0A9Q3YXN9_9FLAO</name>
<dbReference type="Proteomes" id="UP001107960">
    <property type="component" value="Unassembled WGS sequence"/>
</dbReference>
<evidence type="ECO:0000313" key="2">
    <source>
        <dbReference type="EMBL" id="MCC9037075.1"/>
    </source>
</evidence>
<accession>A0A9Q3YXN9</accession>
<evidence type="ECO:0000313" key="3">
    <source>
        <dbReference type="Proteomes" id="UP000603715"/>
    </source>
</evidence>
<dbReference type="InterPro" id="IPR050708">
    <property type="entry name" value="T6SS_VgrG/RHS"/>
</dbReference>
<evidence type="ECO:0000313" key="1">
    <source>
        <dbReference type="EMBL" id="MBD3906416.1"/>
    </source>
</evidence>
<dbReference type="Gene3D" id="2.180.10.10">
    <property type="entry name" value="RHS repeat-associated core"/>
    <property type="match status" value="1"/>
</dbReference>
<sequence>MGTATFVTNSQAEATQFFLNLPFGETMLEQTDGSYDNPFKFNAKELDDDTGLYYYGARYYNPRLSIWYGVDPLAVYNPVMESEFYGDGQHNGGVFFWGNNNPYIYTYQNPIVYIDPNGKQVKVTGRVDSFSVDFSKNKHGVFENWDENATLYGKRGTLLPRNFITQNITVYEVQKALGTNLVPNDDGEYINNWQDLTNMHPAMSQQLGSNCYGWALTGGKYYINAETYQIANYLQFKGYKNLGSPTKNTQYKIGDILLWDGHIMKATGENKEGIIWDSKLGTGTVERGALKDILKINSDSSPDFGKADKAILLRKTISEKKLKQ</sequence>
<dbReference type="InterPro" id="IPR022385">
    <property type="entry name" value="Rhs_assc_core"/>
</dbReference>
<evidence type="ECO:0000313" key="4">
    <source>
        <dbReference type="Proteomes" id="UP001107960"/>
    </source>
</evidence>
<dbReference type="AlphaFoldDB" id="A0A9Q3YXN9"/>
<protein>
    <submittedName>
        <fullName evidence="2">RHS repeat-associated core domain-containing protein</fullName>
    </submittedName>
</protein>
<reference evidence="2" key="1">
    <citation type="submission" date="2021-11" db="EMBL/GenBank/DDBJ databases">
        <title>Description of novel Chryseobacterium species.</title>
        <authorList>
            <person name="Saticioglu I.B."/>
            <person name="Ay H."/>
            <person name="Altun S."/>
            <person name="Duman M."/>
        </authorList>
    </citation>
    <scope>NUCLEOTIDE SEQUENCE</scope>
    <source>
        <strain evidence="2">C-39</strain>
    </source>
</reference>
<gene>
    <name evidence="1" type="ORF">IEW27_17675</name>
    <name evidence="2" type="ORF">LNP80_22955</name>
</gene>
<dbReference type="PANTHER" id="PTHR32305:SF15">
    <property type="entry name" value="PROTEIN RHSA-RELATED"/>
    <property type="match status" value="1"/>
</dbReference>
<organism evidence="2 4">
    <name type="scientific">Chryseobacterium muglaense</name>
    <dbReference type="NCBI Taxonomy" id="2893752"/>
    <lineage>
        <taxon>Bacteria</taxon>
        <taxon>Pseudomonadati</taxon>
        <taxon>Bacteroidota</taxon>
        <taxon>Flavobacteriia</taxon>
        <taxon>Flavobacteriales</taxon>
        <taxon>Weeksellaceae</taxon>
        <taxon>Chryseobacterium group</taxon>
        <taxon>Chryseobacterium</taxon>
    </lineage>
</organism>
<comment type="caution">
    <text evidence="2">The sequence shown here is derived from an EMBL/GenBank/DDBJ whole genome shotgun (WGS) entry which is preliminary data.</text>
</comment>
<dbReference type="NCBIfam" id="TIGR03696">
    <property type="entry name" value="Rhs_assc_core"/>
    <property type="match status" value="1"/>
</dbReference>
<keyword evidence="3" id="KW-1185">Reference proteome</keyword>
<reference evidence="1" key="3">
    <citation type="submission" date="2024-05" db="EMBL/GenBank/DDBJ databases">
        <title>Description of novel Chryseobacterium sp. strain C-2.</title>
        <authorList>
            <person name="Saticioglu I.B."/>
        </authorList>
    </citation>
    <scope>NUCLEOTIDE SEQUENCE</scope>
    <source>
        <strain evidence="1">C-2</strain>
    </source>
</reference>
<dbReference type="EMBL" id="JAJJML010000003">
    <property type="protein sequence ID" value="MCC9037075.1"/>
    <property type="molecule type" value="Genomic_DNA"/>
</dbReference>